<dbReference type="eggNOG" id="COG0760">
    <property type="taxonomic scope" value="Bacteria"/>
</dbReference>
<gene>
    <name evidence="2" type="ORF">HMPREF9448_01331</name>
</gene>
<dbReference type="EMBL" id="ADLE01000008">
    <property type="protein sequence ID" value="EJZ64845.1"/>
    <property type="molecule type" value="Genomic_DNA"/>
</dbReference>
<dbReference type="STRING" id="742726.HMPREF9448_01331"/>
<organism evidence="2 3">
    <name type="scientific">Barnesiella intestinihominis YIT 11860</name>
    <dbReference type="NCBI Taxonomy" id="742726"/>
    <lineage>
        <taxon>Bacteria</taxon>
        <taxon>Pseudomonadati</taxon>
        <taxon>Bacteroidota</taxon>
        <taxon>Bacteroidia</taxon>
        <taxon>Bacteroidales</taxon>
        <taxon>Barnesiellaceae</taxon>
        <taxon>Barnesiella</taxon>
    </lineage>
</organism>
<feature type="signal peptide" evidence="1">
    <location>
        <begin position="1"/>
        <end position="20"/>
    </location>
</feature>
<dbReference type="GeneID" id="77848607"/>
<dbReference type="Proteomes" id="UP000006044">
    <property type="component" value="Unassembled WGS sequence"/>
</dbReference>
<name>K0XLZ3_9BACT</name>
<dbReference type="OrthoDB" id="9785180at2"/>
<evidence type="ECO:0000313" key="2">
    <source>
        <dbReference type="EMBL" id="EJZ64845.1"/>
    </source>
</evidence>
<dbReference type="PROSITE" id="PS51257">
    <property type="entry name" value="PROKAR_LIPOPROTEIN"/>
    <property type="match status" value="1"/>
</dbReference>
<evidence type="ECO:0008006" key="4">
    <source>
        <dbReference type="Google" id="ProtNLM"/>
    </source>
</evidence>
<dbReference type="HOGENOM" id="CLU_080679_0_0_10"/>
<dbReference type="AlphaFoldDB" id="K0XLZ3"/>
<evidence type="ECO:0000313" key="3">
    <source>
        <dbReference type="Proteomes" id="UP000006044"/>
    </source>
</evidence>
<comment type="caution">
    <text evidence="2">The sequence shown here is derived from an EMBL/GenBank/DDBJ whole genome shotgun (WGS) entry which is preliminary data.</text>
</comment>
<keyword evidence="3" id="KW-1185">Reference proteome</keyword>
<accession>K0XLZ3</accession>
<proteinExistence type="predicted"/>
<evidence type="ECO:0000256" key="1">
    <source>
        <dbReference type="SAM" id="SignalP"/>
    </source>
</evidence>
<dbReference type="RefSeq" id="WP_008861793.1">
    <property type="nucleotide sequence ID" value="NZ_JH815204.1"/>
</dbReference>
<feature type="chain" id="PRO_5003841382" description="PpiC domain-containing protein" evidence="1">
    <location>
        <begin position="21"/>
        <end position="296"/>
    </location>
</feature>
<keyword evidence="1" id="KW-0732">Signal</keyword>
<sequence>MYKVSIIVLCAAFSACLFTACRSGLQSDENSLVQVGDEILSRQELADAMPEGLSRADSTDFADKYIRRWICDVLLYRMAQKNIPDIERIDALVEKYRRDLVIFEYRKRLVNERVTKSFDEQEMLDYYERNSEMFRLHEAILKGLFLKVPENTPNLGQLKKWYCSTNPDGVEKIEKYALKNAVIYDYFYDKWILFEEIVNNIPYEFGDAESFLKTHHKLEFNKNGYWYLLNITEYRLPGEEMPYDFARAQIQEILTNSNRLNFDRELEENLYRDAEKSGDIKWLYKGEKSIEKESIK</sequence>
<reference evidence="2 3" key="1">
    <citation type="submission" date="2012-08" db="EMBL/GenBank/DDBJ databases">
        <title>The Genome Sequence of Barnesiella intestinihominis YIT 11860.</title>
        <authorList>
            <consortium name="The Broad Institute Genome Sequencing Platform"/>
            <person name="Earl A."/>
            <person name="Ward D."/>
            <person name="Feldgarden M."/>
            <person name="Gevers D."/>
            <person name="Morotomi M."/>
            <person name="Walker B."/>
            <person name="Young S.K."/>
            <person name="Zeng Q."/>
            <person name="Gargeya S."/>
            <person name="Fitzgerald M."/>
            <person name="Haas B."/>
            <person name="Abouelleil A."/>
            <person name="Alvarado L."/>
            <person name="Arachchi H.M."/>
            <person name="Berlin A.M."/>
            <person name="Chapman S.B."/>
            <person name="Goldberg J."/>
            <person name="Griggs A."/>
            <person name="Gujja S."/>
            <person name="Hansen M."/>
            <person name="Howarth C."/>
            <person name="Imamovic A."/>
            <person name="Larimer J."/>
            <person name="McCowen C."/>
            <person name="Montmayeur A."/>
            <person name="Murphy C."/>
            <person name="Neiman D."/>
            <person name="Pearson M."/>
            <person name="Priest M."/>
            <person name="Roberts A."/>
            <person name="Saif S."/>
            <person name="Shea T."/>
            <person name="Sisk P."/>
            <person name="Sykes S."/>
            <person name="Wortman J."/>
            <person name="Nusbaum C."/>
            <person name="Birren B."/>
        </authorList>
    </citation>
    <scope>NUCLEOTIDE SEQUENCE [LARGE SCALE GENOMIC DNA]</scope>
    <source>
        <strain evidence="2 3">YIT 11860</strain>
    </source>
</reference>
<protein>
    <recommendedName>
        <fullName evidence="4">PpiC domain-containing protein</fullName>
    </recommendedName>
</protein>